<evidence type="ECO:0000313" key="9">
    <source>
        <dbReference type="Proteomes" id="UP001153321"/>
    </source>
</evidence>
<comment type="similarity">
    <text evidence="2 6">Belongs to the CDC50/LEM3 family.</text>
</comment>
<keyword evidence="5 6" id="KW-0472">Membrane</keyword>
<evidence type="ECO:0000256" key="2">
    <source>
        <dbReference type="ARBA" id="ARBA00009457"/>
    </source>
</evidence>
<dbReference type="PANTHER" id="PTHR10926">
    <property type="entry name" value="CELL CYCLE CONTROL PROTEIN 50"/>
    <property type="match status" value="1"/>
</dbReference>
<dbReference type="GO" id="GO:0005783">
    <property type="term" value="C:endoplasmic reticulum"/>
    <property type="evidence" value="ECO:0007669"/>
    <property type="project" value="TreeGrafter"/>
</dbReference>
<evidence type="ECO:0000256" key="7">
    <source>
        <dbReference type="SAM" id="Phobius"/>
    </source>
</evidence>
<dbReference type="EMBL" id="LR824553">
    <property type="protein sequence ID" value="CAH1641139.1"/>
    <property type="molecule type" value="Genomic_DNA"/>
</dbReference>
<dbReference type="GO" id="GO:0005794">
    <property type="term" value="C:Golgi apparatus"/>
    <property type="evidence" value="ECO:0007669"/>
    <property type="project" value="TreeGrafter"/>
</dbReference>
<evidence type="ECO:0000256" key="6">
    <source>
        <dbReference type="PIRNR" id="PIRNR015840"/>
    </source>
</evidence>
<organism evidence="8 9">
    <name type="scientific">Spodoptera littoralis</name>
    <name type="common">Egyptian cotton leafworm</name>
    <dbReference type="NCBI Taxonomy" id="7109"/>
    <lineage>
        <taxon>Eukaryota</taxon>
        <taxon>Metazoa</taxon>
        <taxon>Ecdysozoa</taxon>
        <taxon>Arthropoda</taxon>
        <taxon>Hexapoda</taxon>
        <taxon>Insecta</taxon>
        <taxon>Pterygota</taxon>
        <taxon>Neoptera</taxon>
        <taxon>Endopterygota</taxon>
        <taxon>Lepidoptera</taxon>
        <taxon>Glossata</taxon>
        <taxon>Ditrysia</taxon>
        <taxon>Noctuoidea</taxon>
        <taxon>Noctuidae</taxon>
        <taxon>Amphipyrinae</taxon>
        <taxon>Spodoptera</taxon>
    </lineage>
</organism>
<evidence type="ECO:0000256" key="1">
    <source>
        <dbReference type="ARBA" id="ARBA00004141"/>
    </source>
</evidence>
<evidence type="ECO:0000256" key="3">
    <source>
        <dbReference type="ARBA" id="ARBA00022692"/>
    </source>
</evidence>
<proteinExistence type="inferred from homology"/>
<keyword evidence="9" id="KW-1185">Reference proteome</keyword>
<dbReference type="InterPro" id="IPR005045">
    <property type="entry name" value="CDC50/LEM3_fam"/>
</dbReference>
<dbReference type="GO" id="GO:0005886">
    <property type="term" value="C:plasma membrane"/>
    <property type="evidence" value="ECO:0007669"/>
    <property type="project" value="TreeGrafter"/>
</dbReference>
<evidence type="ECO:0000256" key="5">
    <source>
        <dbReference type="ARBA" id="ARBA00023136"/>
    </source>
</evidence>
<evidence type="ECO:0008006" key="10">
    <source>
        <dbReference type="Google" id="ProtNLM"/>
    </source>
</evidence>
<comment type="subcellular location">
    <subcellularLocation>
        <location evidence="1">Membrane</location>
        <topology evidence="1">Multi-pass membrane protein</topology>
    </subcellularLocation>
</comment>
<dbReference type="AlphaFoldDB" id="A0A9P0I7F9"/>
<dbReference type="Proteomes" id="UP001153321">
    <property type="component" value="Chromosome 22"/>
</dbReference>
<sequence length="325" mass="36735">MRTDELNRPDASNKSLKQKLKQNIVIVGVIVGVSLIILGIILISCAFKTDGYEIIEDYTDCVDYKSRDVKCKDSLKVNSQVCSCFLQINVGQLMKAPVTLFYELESYADITSKYANSRDDNQLAGQLITTSSSCDNYTYVTTTEGKKLIAPCGALADAMFNDTFSMQINNTYLIGIRTGLLSEEEKKPYHNPPGDLNAVLQNYAKPINWRDNITMLDEDHPENNGFQNEAFIAWMKTDLHRKPVMRINHTGYYEQGLPPAKYVIRVRYAYPEERYSGRRKIIISSVRKSTNYVSLNFGIIFLVLGLAAVVAVAVSFYLRRRAGRL</sequence>
<keyword evidence="4 7" id="KW-1133">Transmembrane helix</keyword>
<dbReference type="Pfam" id="PF03381">
    <property type="entry name" value="CDC50"/>
    <property type="match status" value="1"/>
</dbReference>
<evidence type="ECO:0000313" key="8">
    <source>
        <dbReference type="EMBL" id="CAH1641139.1"/>
    </source>
</evidence>
<protein>
    <recommendedName>
        <fullName evidence="10">Cell cycle control protein 50A</fullName>
    </recommendedName>
</protein>
<reference evidence="8" key="1">
    <citation type="submission" date="2022-02" db="EMBL/GenBank/DDBJ databases">
        <authorList>
            <person name="King R."/>
        </authorList>
    </citation>
    <scope>NUCLEOTIDE SEQUENCE</scope>
</reference>
<name>A0A9P0I7F9_SPOLI</name>
<feature type="transmembrane region" description="Helical" evidence="7">
    <location>
        <begin position="295"/>
        <end position="318"/>
    </location>
</feature>
<dbReference type="PIRSF" id="PIRSF015840">
    <property type="entry name" value="DUF284_TM_euk"/>
    <property type="match status" value="1"/>
</dbReference>
<keyword evidence="3 7" id="KW-0812">Transmembrane</keyword>
<feature type="transmembrane region" description="Helical" evidence="7">
    <location>
        <begin position="24"/>
        <end position="43"/>
    </location>
</feature>
<dbReference type="PANTHER" id="PTHR10926:SF0">
    <property type="entry name" value="CDC50, ISOFORM A"/>
    <property type="match status" value="1"/>
</dbReference>
<evidence type="ECO:0000256" key="4">
    <source>
        <dbReference type="ARBA" id="ARBA00022989"/>
    </source>
</evidence>
<gene>
    <name evidence="8" type="ORF">SPLIT_LOCUS6495</name>
</gene>
<accession>A0A9P0I7F9</accession>